<keyword evidence="1" id="KW-0812">Transmembrane</keyword>
<accession>A0A7X6JWM1</accession>
<evidence type="ECO:0000313" key="3">
    <source>
        <dbReference type="EMBL" id="NKX43830.1"/>
    </source>
</evidence>
<dbReference type="RefSeq" id="WP_168622172.1">
    <property type="nucleotide sequence ID" value="NZ_JAAZQQ010000001.1"/>
</dbReference>
<evidence type="ECO:0000313" key="4">
    <source>
        <dbReference type="Proteomes" id="UP000526408"/>
    </source>
</evidence>
<feature type="chain" id="PRO_5030680433" description="Ferrochelatase" evidence="2">
    <location>
        <begin position="22"/>
        <end position="69"/>
    </location>
</feature>
<reference evidence="3 4" key="1">
    <citation type="submission" date="2020-04" db="EMBL/GenBank/DDBJ databases">
        <authorList>
            <person name="Yoon J."/>
        </authorList>
    </citation>
    <scope>NUCLEOTIDE SEQUENCE [LARGE SCALE GENOMIC DNA]</scope>
    <source>
        <strain evidence="3 4">KMU-115</strain>
    </source>
</reference>
<keyword evidence="4" id="KW-1185">Reference proteome</keyword>
<comment type="caution">
    <text evidence="3">The sequence shown here is derived from an EMBL/GenBank/DDBJ whole genome shotgun (WGS) entry which is preliminary data.</text>
</comment>
<sequence length="69" mass="6632">MKKIIGTTLIATLLAGTAATAQQIAPLDTTASTQAGTLPILTTIPAGAIVVGGFVVLAGVIIGLASDGT</sequence>
<name>A0A7X6JWM1_9RHOB</name>
<evidence type="ECO:0008006" key="5">
    <source>
        <dbReference type="Google" id="ProtNLM"/>
    </source>
</evidence>
<protein>
    <recommendedName>
        <fullName evidence="5">Ferrochelatase</fullName>
    </recommendedName>
</protein>
<proteinExistence type="predicted"/>
<feature type="signal peptide" evidence="2">
    <location>
        <begin position="1"/>
        <end position="21"/>
    </location>
</feature>
<keyword evidence="2" id="KW-0732">Signal</keyword>
<dbReference type="EMBL" id="JAAZQQ010000001">
    <property type="protein sequence ID" value="NKX43830.1"/>
    <property type="molecule type" value="Genomic_DNA"/>
</dbReference>
<dbReference type="AlphaFoldDB" id="A0A7X6JWM1"/>
<organism evidence="3 4">
    <name type="scientific">Roseicyclus persicicus</name>
    <dbReference type="NCBI Taxonomy" id="2650661"/>
    <lineage>
        <taxon>Bacteria</taxon>
        <taxon>Pseudomonadati</taxon>
        <taxon>Pseudomonadota</taxon>
        <taxon>Alphaproteobacteria</taxon>
        <taxon>Rhodobacterales</taxon>
        <taxon>Roseobacteraceae</taxon>
        <taxon>Roseicyclus</taxon>
    </lineage>
</organism>
<evidence type="ECO:0000256" key="2">
    <source>
        <dbReference type="SAM" id="SignalP"/>
    </source>
</evidence>
<keyword evidence="1" id="KW-0472">Membrane</keyword>
<feature type="transmembrane region" description="Helical" evidence="1">
    <location>
        <begin position="44"/>
        <end position="65"/>
    </location>
</feature>
<gene>
    <name evidence="3" type="ORF">HCU73_04440</name>
</gene>
<keyword evidence="1" id="KW-1133">Transmembrane helix</keyword>
<dbReference type="Proteomes" id="UP000526408">
    <property type="component" value="Unassembled WGS sequence"/>
</dbReference>
<evidence type="ECO:0000256" key="1">
    <source>
        <dbReference type="SAM" id="Phobius"/>
    </source>
</evidence>